<proteinExistence type="predicted"/>
<dbReference type="InterPro" id="IPR053221">
    <property type="entry name" value="Burnettramic_acid_biosynth"/>
</dbReference>
<accession>A0A6G1GYE1</accession>
<gene>
    <name evidence="1" type="ORF">K402DRAFT_333688</name>
</gene>
<name>A0A6G1GYE1_9PEZI</name>
<keyword evidence="2" id="KW-1185">Reference proteome</keyword>
<dbReference type="EMBL" id="ML977160">
    <property type="protein sequence ID" value="KAF1985834.1"/>
    <property type="molecule type" value="Genomic_DNA"/>
</dbReference>
<dbReference type="PANTHER" id="PTHR38887:SF1">
    <property type="entry name" value="RAS MODIFICATION PROTEIN ERF4"/>
    <property type="match status" value="1"/>
</dbReference>
<evidence type="ECO:0000313" key="1">
    <source>
        <dbReference type="EMBL" id="KAF1985834.1"/>
    </source>
</evidence>
<organism evidence="1 2">
    <name type="scientific">Aulographum hederae CBS 113979</name>
    <dbReference type="NCBI Taxonomy" id="1176131"/>
    <lineage>
        <taxon>Eukaryota</taxon>
        <taxon>Fungi</taxon>
        <taxon>Dikarya</taxon>
        <taxon>Ascomycota</taxon>
        <taxon>Pezizomycotina</taxon>
        <taxon>Dothideomycetes</taxon>
        <taxon>Pleosporomycetidae</taxon>
        <taxon>Aulographales</taxon>
        <taxon>Aulographaceae</taxon>
    </lineage>
</organism>
<sequence>MGGQVPWLRAYSSVLNTYNITPELFMAFLDNLTIAQAASPALQALNIASMGIGAVPDPVNQVTGFVLGVAAGVGTEVASRTRTKEYLAEVNKVFFSVRGLRVRVVPDEEVRGIVGSHGLQPLPYRRLRALTEAGYIAPLTFDVPPPQLQSSRLDRISAKQIDSSLARKTKRANRKMRSQEEDERIWKEGGLEVDVDGVGLRKREKDLAKRWEKDCKKVRKLKWVVVEEVGKGEEGSASGRG</sequence>
<reference evidence="1" key="1">
    <citation type="journal article" date="2020" name="Stud. Mycol.">
        <title>101 Dothideomycetes genomes: a test case for predicting lifestyles and emergence of pathogens.</title>
        <authorList>
            <person name="Haridas S."/>
            <person name="Albert R."/>
            <person name="Binder M."/>
            <person name="Bloem J."/>
            <person name="Labutti K."/>
            <person name="Salamov A."/>
            <person name="Andreopoulos B."/>
            <person name="Baker S."/>
            <person name="Barry K."/>
            <person name="Bills G."/>
            <person name="Bluhm B."/>
            <person name="Cannon C."/>
            <person name="Castanera R."/>
            <person name="Culley D."/>
            <person name="Daum C."/>
            <person name="Ezra D."/>
            <person name="Gonzalez J."/>
            <person name="Henrissat B."/>
            <person name="Kuo A."/>
            <person name="Liang C."/>
            <person name="Lipzen A."/>
            <person name="Lutzoni F."/>
            <person name="Magnuson J."/>
            <person name="Mondo S."/>
            <person name="Nolan M."/>
            <person name="Ohm R."/>
            <person name="Pangilinan J."/>
            <person name="Park H.-J."/>
            <person name="Ramirez L."/>
            <person name="Alfaro M."/>
            <person name="Sun H."/>
            <person name="Tritt A."/>
            <person name="Yoshinaga Y."/>
            <person name="Zwiers L.-H."/>
            <person name="Turgeon B."/>
            <person name="Goodwin S."/>
            <person name="Spatafora J."/>
            <person name="Crous P."/>
            <person name="Grigoriev I."/>
        </authorList>
    </citation>
    <scope>NUCLEOTIDE SEQUENCE</scope>
    <source>
        <strain evidence="1">CBS 113979</strain>
    </source>
</reference>
<evidence type="ECO:0000313" key="2">
    <source>
        <dbReference type="Proteomes" id="UP000800041"/>
    </source>
</evidence>
<dbReference type="PANTHER" id="PTHR38887">
    <property type="entry name" value="CHROMOSOME 21, WHOLE GENOME SHOTGUN SEQUENCE"/>
    <property type="match status" value="1"/>
</dbReference>
<dbReference type="AlphaFoldDB" id="A0A6G1GYE1"/>
<dbReference type="OrthoDB" id="3068835at2759"/>
<protein>
    <submittedName>
        <fullName evidence="1">Uncharacterized protein</fullName>
    </submittedName>
</protein>
<dbReference type="Proteomes" id="UP000800041">
    <property type="component" value="Unassembled WGS sequence"/>
</dbReference>